<keyword evidence="1" id="KW-0229">DNA integration</keyword>
<dbReference type="SMART" id="SM00857">
    <property type="entry name" value="Resolvase"/>
    <property type="match status" value="1"/>
</dbReference>
<dbReference type="InterPro" id="IPR006118">
    <property type="entry name" value="Recombinase_CS"/>
</dbReference>
<protein>
    <recommendedName>
        <fullName evidence="6">Resolvase/invertase-type recombinase catalytic domain-containing protein</fullName>
    </recommendedName>
</protein>
<dbReference type="PANTHER" id="PTHR30461">
    <property type="entry name" value="DNA-INVERTASE FROM LAMBDOID PROPHAGE"/>
    <property type="match status" value="1"/>
</dbReference>
<dbReference type="Pfam" id="PF00239">
    <property type="entry name" value="Resolvase"/>
    <property type="match status" value="1"/>
</dbReference>
<dbReference type="AlphaFoldDB" id="A0A837G9T9"/>
<dbReference type="InterPro" id="IPR036388">
    <property type="entry name" value="WH-like_DNA-bd_sf"/>
</dbReference>
<dbReference type="EMBL" id="JXXR01000004">
    <property type="protein sequence ID" value="KJY76263.1"/>
    <property type="molecule type" value="Genomic_DNA"/>
</dbReference>
<dbReference type="PANTHER" id="PTHR30461:SF25">
    <property type="entry name" value="RESOLVASE-RELATED"/>
    <property type="match status" value="1"/>
</dbReference>
<dbReference type="Pfam" id="PF00196">
    <property type="entry name" value="GerE"/>
    <property type="match status" value="1"/>
</dbReference>
<dbReference type="PROSITE" id="PS51736">
    <property type="entry name" value="RECOMBINASES_3"/>
    <property type="match status" value="1"/>
</dbReference>
<comment type="caution">
    <text evidence="7">The sequence shown here is derived from an EMBL/GenBank/DDBJ whole genome shotgun (WGS) entry which is preliminary data.</text>
</comment>
<organism evidence="7">
    <name type="scientific">Vibrio coralliilyticus</name>
    <dbReference type="NCBI Taxonomy" id="190893"/>
    <lineage>
        <taxon>Bacteria</taxon>
        <taxon>Pseudomonadati</taxon>
        <taxon>Pseudomonadota</taxon>
        <taxon>Gammaproteobacteria</taxon>
        <taxon>Vibrionales</taxon>
        <taxon>Vibrionaceae</taxon>
        <taxon>Vibrio</taxon>
    </lineage>
</organism>
<evidence type="ECO:0000256" key="5">
    <source>
        <dbReference type="PROSITE-ProRule" id="PRU10137"/>
    </source>
</evidence>
<dbReference type="SUPFAM" id="SSF53041">
    <property type="entry name" value="Resolvase-like"/>
    <property type="match status" value="1"/>
</dbReference>
<dbReference type="InterPro" id="IPR050639">
    <property type="entry name" value="SSR_resolvase"/>
</dbReference>
<evidence type="ECO:0000256" key="1">
    <source>
        <dbReference type="ARBA" id="ARBA00022908"/>
    </source>
</evidence>
<reference evidence="7" key="1">
    <citation type="journal article" date="2015" name="BMC Genomics">
        <title>Genome mining reveals unlocked bioactive potential of marine Gram-negative bacteria.</title>
        <authorList>
            <person name="Machado H."/>
            <person name="Sonnenschein E.C."/>
            <person name="Melchiorsen J."/>
            <person name="Gram L."/>
        </authorList>
    </citation>
    <scope>NUCLEOTIDE SEQUENCE</scope>
    <source>
        <strain evidence="7">S2052</strain>
    </source>
</reference>
<dbReference type="InterPro" id="IPR006119">
    <property type="entry name" value="Resolv_N"/>
</dbReference>
<dbReference type="GO" id="GO:0015074">
    <property type="term" value="P:DNA integration"/>
    <property type="evidence" value="ECO:0007669"/>
    <property type="project" value="UniProtKB-KW"/>
</dbReference>
<keyword evidence="3" id="KW-0233">DNA recombination</keyword>
<name>A0A837G9T9_9VIBR</name>
<dbReference type="Gene3D" id="3.40.50.1390">
    <property type="entry name" value="Resolvase, N-terminal catalytic domain"/>
    <property type="match status" value="1"/>
</dbReference>
<sequence>MVRAYLRASTNEQDATRAKGELKEFAKKHNKRIAHYYVENESGAKLERPELMTLIADSEAGDIILVEHIDRLSRLNKDDWDVLKDQIKLKGLKLVIVNLAMTHDLMGDDETKVSWMMQAVNEMVIEVGASMARADYELRRKRQAEGIEKAKSEGKYKGGKGRAINKNLHRSIAGMVAKGMNNTEVAKELGCSTKTVQRFKKDHNL</sequence>
<evidence type="ECO:0000256" key="2">
    <source>
        <dbReference type="ARBA" id="ARBA00023125"/>
    </source>
</evidence>
<dbReference type="InterPro" id="IPR036162">
    <property type="entry name" value="Resolvase-like_N_sf"/>
</dbReference>
<dbReference type="GO" id="GO:0003677">
    <property type="term" value="F:DNA binding"/>
    <property type="evidence" value="ECO:0007669"/>
    <property type="project" value="UniProtKB-KW"/>
</dbReference>
<dbReference type="GO" id="GO:0006355">
    <property type="term" value="P:regulation of DNA-templated transcription"/>
    <property type="evidence" value="ECO:0007669"/>
    <property type="project" value="InterPro"/>
</dbReference>
<evidence type="ECO:0000256" key="3">
    <source>
        <dbReference type="ARBA" id="ARBA00023172"/>
    </source>
</evidence>
<evidence type="ECO:0000259" key="6">
    <source>
        <dbReference type="PROSITE" id="PS51736"/>
    </source>
</evidence>
<proteinExistence type="predicted"/>
<feature type="domain" description="Resolvase/invertase-type recombinase catalytic" evidence="6">
    <location>
        <begin position="1"/>
        <end position="154"/>
    </location>
</feature>
<dbReference type="InterPro" id="IPR000792">
    <property type="entry name" value="Tscrpt_reg_LuxR_C"/>
</dbReference>
<feature type="active site" description="O-(5'-phospho-DNA)-serine intermediate" evidence="4 5">
    <location>
        <position position="9"/>
    </location>
</feature>
<accession>A0A837G9T9</accession>
<dbReference type="Gene3D" id="1.10.10.10">
    <property type="entry name" value="Winged helix-like DNA-binding domain superfamily/Winged helix DNA-binding domain"/>
    <property type="match status" value="1"/>
</dbReference>
<evidence type="ECO:0000313" key="7">
    <source>
        <dbReference type="EMBL" id="KJY76263.1"/>
    </source>
</evidence>
<dbReference type="PROSITE" id="PS00398">
    <property type="entry name" value="RECOMBINASES_2"/>
    <property type="match status" value="1"/>
</dbReference>
<keyword evidence="2" id="KW-0238">DNA-binding</keyword>
<evidence type="ECO:0000256" key="4">
    <source>
        <dbReference type="PIRSR" id="PIRSR606118-50"/>
    </source>
</evidence>
<dbReference type="GO" id="GO:0000150">
    <property type="term" value="F:DNA strand exchange activity"/>
    <property type="evidence" value="ECO:0007669"/>
    <property type="project" value="InterPro"/>
</dbReference>
<dbReference type="PROSITE" id="PS00397">
    <property type="entry name" value="RECOMBINASES_1"/>
    <property type="match status" value="1"/>
</dbReference>
<gene>
    <name evidence="7" type="ORF">TW71_05720</name>
</gene>